<name>A0ABY4MYK3_9MICO</name>
<proteinExistence type="predicted"/>
<dbReference type="EMBL" id="CP097160">
    <property type="protein sequence ID" value="UQN15474.1"/>
    <property type="molecule type" value="Genomic_DNA"/>
</dbReference>
<accession>A0ABY4MYK3</accession>
<organism evidence="2">
    <name type="scientific">Gulosibacter sediminis</name>
    <dbReference type="NCBI Taxonomy" id="1729695"/>
    <lineage>
        <taxon>Bacteria</taxon>
        <taxon>Bacillati</taxon>
        <taxon>Actinomycetota</taxon>
        <taxon>Actinomycetes</taxon>
        <taxon>Micrococcales</taxon>
        <taxon>Microbacteriaceae</taxon>
        <taxon>Gulosibacter</taxon>
    </lineage>
</organism>
<feature type="region of interest" description="Disordered" evidence="1">
    <location>
        <begin position="1"/>
        <end position="20"/>
    </location>
</feature>
<gene>
    <name evidence="2" type="ORF">M3M28_03130</name>
</gene>
<evidence type="ECO:0000256" key="1">
    <source>
        <dbReference type="SAM" id="MobiDB-lite"/>
    </source>
</evidence>
<sequence length="111" mass="12023">MAEGAAELADLASRRTHREGEQHKLLQAHYAGAIPPDLQNRITASLQTIESWIDEDNDVRVGYRNPCDGLSVPGLHADALSWSAQEKNEGQVGTLTKGGPLVERSNLTHLG</sequence>
<protein>
    <submittedName>
        <fullName evidence="2">Uncharacterized protein</fullName>
    </submittedName>
</protein>
<reference evidence="2" key="1">
    <citation type="submission" date="2022-05" db="EMBL/GenBank/DDBJ databases">
        <title>Complete genome sequence of toluene-degrading Gulosibacter sediminis strain ACHW.36C.</title>
        <authorList>
            <person name="Wai A.C."/>
            <person name="Lai G.K."/>
            <person name="Griffin S.D."/>
            <person name="Leung F.C."/>
        </authorList>
    </citation>
    <scope>NUCLEOTIDE SEQUENCE [LARGE SCALE GENOMIC DNA]</scope>
    <source>
        <strain evidence="2">ACHW.36C</strain>
    </source>
</reference>
<evidence type="ECO:0000313" key="2">
    <source>
        <dbReference type="EMBL" id="UQN15474.1"/>
    </source>
</evidence>
<feature type="region of interest" description="Disordered" evidence="1">
    <location>
        <begin position="88"/>
        <end position="111"/>
    </location>
</feature>